<evidence type="ECO:0000313" key="2">
    <source>
        <dbReference type="Proteomes" id="UP000541444"/>
    </source>
</evidence>
<dbReference type="Proteomes" id="UP000541444">
    <property type="component" value="Unassembled WGS sequence"/>
</dbReference>
<proteinExistence type="predicted"/>
<reference evidence="1 2" key="1">
    <citation type="journal article" date="2020" name="IScience">
        <title>Genome Sequencing of the Endangered Kingdonia uniflora (Circaeasteraceae, Ranunculales) Reveals Potential Mechanisms of Evolutionary Specialization.</title>
        <authorList>
            <person name="Sun Y."/>
            <person name="Deng T."/>
            <person name="Zhang A."/>
            <person name="Moore M.J."/>
            <person name="Landis J.B."/>
            <person name="Lin N."/>
            <person name="Zhang H."/>
            <person name="Zhang X."/>
            <person name="Huang J."/>
            <person name="Zhang X."/>
            <person name="Sun H."/>
            <person name="Wang H."/>
        </authorList>
    </citation>
    <scope>NUCLEOTIDE SEQUENCE [LARGE SCALE GENOMIC DNA]</scope>
    <source>
        <strain evidence="1">TB1705</strain>
        <tissue evidence="1">Leaf</tissue>
    </source>
</reference>
<feature type="non-terminal residue" evidence="1">
    <location>
        <position position="1"/>
    </location>
</feature>
<gene>
    <name evidence="1" type="ORF">GIB67_002667</name>
</gene>
<protein>
    <submittedName>
        <fullName evidence="1">Uncharacterized protein</fullName>
    </submittedName>
</protein>
<evidence type="ECO:0000313" key="1">
    <source>
        <dbReference type="EMBL" id="KAF6142803.1"/>
    </source>
</evidence>
<dbReference type="EMBL" id="JACGCM010002238">
    <property type="protein sequence ID" value="KAF6142803.1"/>
    <property type="molecule type" value="Genomic_DNA"/>
</dbReference>
<comment type="caution">
    <text evidence="1">The sequence shown here is derived from an EMBL/GenBank/DDBJ whole genome shotgun (WGS) entry which is preliminary data.</text>
</comment>
<sequence>VKSKVERKEYLLDEVAEEETKLELVLERLGLSRKKRVDSRLNKATRLIKGIWLGIEEEKSELKKINVELEKELARSRTDALKEVRQLKASHAVAIGQLQLEFKANLDEVVKERDRLGRHLMLKGYSEEEVDAIKADTYVEEEDEEEVKAVGIVDCLDGVSRQMVLTIKGMTSSSSKVVVRW</sequence>
<accession>A0A7J7LJJ7</accession>
<dbReference type="AlphaFoldDB" id="A0A7J7LJJ7"/>
<keyword evidence="2" id="KW-1185">Reference proteome</keyword>
<name>A0A7J7LJJ7_9MAGN</name>
<organism evidence="1 2">
    <name type="scientific">Kingdonia uniflora</name>
    <dbReference type="NCBI Taxonomy" id="39325"/>
    <lineage>
        <taxon>Eukaryota</taxon>
        <taxon>Viridiplantae</taxon>
        <taxon>Streptophyta</taxon>
        <taxon>Embryophyta</taxon>
        <taxon>Tracheophyta</taxon>
        <taxon>Spermatophyta</taxon>
        <taxon>Magnoliopsida</taxon>
        <taxon>Ranunculales</taxon>
        <taxon>Circaeasteraceae</taxon>
        <taxon>Kingdonia</taxon>
    </lineage>
</organism>